<protein>
    <recommendedName>
        <fullName evidence="3">Hexosyltransferase</fullName>
    </recommendedName>
</protein>
<dbReference type="Ensembl" id="ENSLLTT00000000488.1">
    <property type="protein sequence ID" value="ENSLLTP00000000476.1"/>
    <property type="gene ID" value="ENSLLTG00000000383.1"/>
</dbReference>
<organism evidence="1 2">
    <name type="scientific">Laticauda laticaudata</name>
    <name type="common">Blue-ringed sea krait</name>
    <name type="synonym">Blue-lipped sea krait</name>
    <dbReference type="NCBI Taxonomy" id="8630"/>
    <lineage>
        <taxon>Eukaryota</taxon>
        <taxon>Metazoa</taxon>
        <taxon>Chordata</taxon>
        <taxon>Craniata</taxon>
        <taxon>Vertebrata</taxon>
        <taxon>Euteleostomi</taxon>
        <taxon>Lepidosauria</taxon>
        <taxon>Squamata</taxon>
        <taxon>Bifurcata</taxon>
        <taxon>Unidentata</taxon>
        <taxon>Episquamata</taxon>
        <taxon>Toxicofera</taxon>
        <taxon>Serpentes</taxon>
        <taxon>Colubroidea</taxon>
        <taxon>Elapidae</taxon>
        <taxon>Laticaudinae</taxon>
        <taxon>Laticauda</taxon>
    </lineage>
</organism>
<name>A0A8C5RA84_LATLA</name>
<dbReference type="InterPro" id="IPR051227">
    <property type="entry name" value="CS_glycosyltransferase"/>
</dbReference>
<evidence type="ECO:0008006" key="3">
    <source>
        <dbReference type="Google" id="ProtNLM"/>
    </source>
</evidence>
<dbReference type="GO" id="GO:0047238">
    <property type="term" value="F:glucuronosyl-N-acetylgalactosaminyl-proteoglycan 4-beta-N-acetylgalactosaminyltransferase activity"/>
    <property type="evidence" value="ECO:0007669"/>
    <property type="project" value="TreeGrafter"/>
</dbReference>
<dbReference type="Gene3D" id="3.90.550.50">
    <property type="match status" value="1"/>
</dbReference>
<evidence type="ECO:0000313" key="1">
    <source>
        <dbReference type="Ensembl" id="ENSLLTP00000000476.1"/>
    </source>
</evidence>
<keyword evidence="2" id="KW-1185">Reference proteome</keyword>
<dbReference type="PANTHER" id="PTHR12369:SF40">
    <property type="entry name" value="CHONDROITIN SULFATE SYNTHASE 3"/>
    <property type="match status" value="1"/>
</dbReference>
<reference evidence="1" key="1">
    <citation type="submission" date="2025-08" db="UniProtKB">
        <authorList>
            <consortium name="Ensembl"/>
        </authorList>
    </citation>
    <scope>IDENTIFICATION</scope>
</reference>
<sequence>MQSIVYFTDTCYHNTLICRASVTAISFPRTRVLSCSKTFAIPGKVEFFSSEGSDMSLPIPIVSLPGVDDSYPPQKKSFMMLKYMHDHYLDKYEWFMRADDDVYVKGDKLIAAGLLTLLCVPTIILIPKAHVPNQPHINCQGYYDPLKLSPKQVK</sequence>
<evidence type="ECO:0000313" key="2">
    <source>
        <dbReference type="Proteomes" id="UP000694406"/>
    </source>
</evidence>
<proteinExistence type="predicted"/>
<reference evidence="1" key="2">
    <citation type="submission" date="2025-09" db="UniProtKB">
        <authorList>
            <consortium name="Ensembl"/>
        </authorList>
    </citation>
    <scope>IDENTIFICATION</scope>
</reference>
<dbReference type="AlphaFoldDB" id="A0A8C5RA84"/>
<dbReference type="GeneTree" id="ENSGT01050000244857"/>
<accession>A0A8C5RA84</accession>
<dbReference type="Proteomes" id="UP000694406">
    <property type="component" value="Unplaced"/>
</dbReference>
<dbReference type="PANTHER" id="PTHR12369">
    <property type="entry name" value="CHONDROITIN SYNTHASE"/>
    <property type="match status" value="1"/>
</dbReference>